<organism evidence="2 3">
    <name type="scientific">Rufibacter immobilis</name>
    <dbReference type="NCBI Taxonomy" id="1348778"/>
    <lineage>
        <taxon>Bacteria</taxon>
        <taxon>Pseudomonadati</taxon>
        <taxon>Bacteroidota</taxon>
        <taxon>Cytophagia</taxon>
        <taxon>Cytophagales</taxon>
        <taxon>Hymenobacteraceae</taxon>
        <taxon>Rufibacter</taxon>
    </lineage>
</organism>
<accession>A0A3M9MWW7</accession>
<sequence length="384" mass="44725">MESTVTNISLAPHEADDSQPALLFIPDISGFTRFMHENGVRYSRNLIADLLEIIIEANILNMEVCEIQGDAILFYKIGDPPAIEQMVSQCKQIFLDFQNYLRIMDRDKFLPSAKLSDNKLTLKIVVHYGRISVTQIRDHIKLMGTDVILAHRLLKNSIEGSEYVLMTEGYLKTQNPAEVVQNFEWSQLKDGMNSYDHVGDIHYKYAFLTPLRLLVTDPEVEHTHKQYPNTFSLKDHIKAPVDLVLRVIQNYRLKPKWMHRVKAAQFDTKKINRIGTNYLCEMEKGGSIEMQTLQSRITPERIEVIEKMANFKMFPNSLIFYYLHEEKEGTQITLEFHYSRVSVGDYFYDYFGRKQIKGFMKASLHQLKVLCEQIQQNRQQRASS</sequence>
<comment type="caution">
    <text evidence="2">The sequence shown here is derived from an EMBL/GenBank/DDBJ whole genome shotgun (WGS) entry which is preliminary data.</text>
</comment>
<dbReference type="Gene3D" id="3.30.530.20">
    <property type="match status" value="1"/>
</dbReference>
<dbReference type="GO" id="GO:0035556">
    <property type="term" value="P:intracellular signal transduction"/>
    <property type="evidence" value="ECO:0007669"/>
    <property type="project" value="InterPro"/>
</dbReference>
<dbReference type="RefSeq" id="WP_123133133.1">
    <property type="nucleotide sequence ID" value="NZ_RJJE01000009.1"/>
</dbReference>
<dbReference type="GO" id="GO:0009190">
    <property type="term" value="P:cyclic nucleotide biosynthetic process"/>
    <property type="evidence" value="ECO:0007669"/>
    <property type="project" value="InterPro"/>
</dbReference>
<proteinExistence type="predicted"/>
<dbReference type="GO" id="GO:0004016">
    <property type="term" value="F:adenylate cyclase activity"/>
    <property type="evidence" value="ECO:0007669"/>
    <property type="project" value="UniProtKB-ARBA"/>
</dbReference>
<dbReference type="InterPro" id="IPR001054">
    <property type="entry name" value="A/G_cyclase"/>
</dbReference>
<name>A0A3M9MWW7_9BACT</name>
<evidence type="ECO:0000259" key="1">
    <source>
        <dbReference type="PROSITE" id="PS50125"/>
    </source>
</evidence>
<dbReference type="AlphaFoldDB" id="A0A3M9MWW7"/>
<dbReference type="InterPro" id="IPR029787">
    <property type="entry name" value="Nucleotide_cyclase"/>
</dbReference>
<dbReference type="CDD" id="cd07812">
    <property type="entry name" value="SRPBCC"/>
    <property type="match status" value="1"/>
</dbReference>
<dbReference type="Proteomes" id="UP000271010">
    <property type="component" value="Unassembled WGS sequence"/>
</dbReference>
<protein>
    <submittedName>
        <fullName evidence="2">DUF2652 domain-containing protein</fullName>
    </submittedName>
</protein>
<dbReference type="InterPro" id="IPR023393">
    <property type="entry name" value="START-like_dom_sf"/>
</dbReference>
<evidence type="ECO:0000313" key="3">
    <source>
        <dbReference type="Proteomes" id="UP000271010"/>
    </source>
</evidence>
<evidence type="ECO:0000313" key="2">
    <source>
        <dbReference type="EMBL" id="RNI30051.1"/>
    </source>
</evidence>
<gene>
    <name evidence="2" type="ORF">EFA69_11075</name>
</gene>
<dbReference type="Pfam" id="PF10851">
    <property type="entry name" value="DUF2652"/>
    <property type="match status" value="1"/>
</dbReference>
<dbReference type="Gene3D" id="3.30.70.1230">
    <property type="entry name" value="Nucleotide cyclase"/>
    <property type="match status" value="1"/>
</dbReference>
<dbReference type="SUPFAM" id="SSF55961">
    <property type="entry name" value="Bet v1-like"/>
    <property type="match status" value="1"/>
</dbReference>
<dbReference type="SUPFAM" id="SSF55073">
    <property type="entry name" value="Nucleotide cyclase"/>
    <property type="match status" value="1"/>
</dbReference>
<dbReference type="PROSITE" id="PS50125">
    <property type="entry name" value="GUANYLATE_CYCLASE_2"/>
    <property type="match status" value="1"/>
</dbReference>
<keyword evidence="3" id="KW-1185">Reference proteome</keyword>
<dbReference type="InterPro" id="IPR020503">
    <property type="entry name" value="Uncharacterised_Rv2561"/>
</dbReference>
<dbReference type="EMBL" id="RJJE01000009">
    <property type="protein sequence ID" value="RNI30051.1"/>
    <property type="molecule type" value="Genomic_DNA"/>
</dbReference>
<reference evidence="2 3" key="1">
    <citation type="submission" date="2018-11" db="EMBL/GenBank/DDBJ databases">
        <title>Rufibacter latericius sp. nov., isolated from water in Baiyang Lake.</title>
        <authorList>
            <person name="Yang Y."/>
        </authorList>
    </citation>
    <scope>NUCLEOTIDE SEQUENCE [LARGE SCALE GENOMIC DNA]</scope>
    <source>
        <strain evidence="2 3">MCC P1</strain>
    </source>
</reference>
<dbReference type="OrthoDB" id="625021at2"/>
<feature type="domain" description="Guanylate cyclase" evidence="1">
    <location>
        <begin position="22"/>
        <end position="154"/>
    </location>
</feature>